<evidence type="ECO:0000313" key="5">
    <source>
        <dbReference type="EMBL" id="TDQ09950.1"/>
    </source>
</evidence>
<organism evidence="5 6">
    <name type="scientific">Pedobacter metabolipauper</name>
    <dbReference type="NCBI Taxonomy" id="425513"/>
    <lineage>
        <taxon>Bacteria</taxon>
        <taxon>Pseudomonadati</taxon>
        <taxon>Bacteroidota</taxon>
        <taxon>Sphingobacteriia</taxon>
        <taxon>Sphingobacteriales</taxon>
        <taxon>Sphingobacteriaceae</taxon>
        <taxon>Pedobacter</taxon>
    </lineage>
</organism>
<dbReference type="InterPro" id="IPR016667">
    <property type="entry name" value="Caps_polysacc_synth_CpsB/CapC"/>
</dbReference>
<dbReference type="Gene3D" id="3.20.20.140">
    <property type="entry name" value="Metal-dependent hydrolases"/>
    <property type="match status" value="1"/>
</dbReference>
<dbReference type="InterPro" id="IPR016195">
    <property type="entry name" value="Pol/histidinol_Pase-like"/>
</dbReference>
<sequence>MFSFFKKKNIVDHIEWLGIDVHSHLLPGIDDGSPDPETSVRLVKGLQDIGFSKFYCTPHIFTELYPNSRETIIPALELAKSALHQAGMNVEIYAAAEHMMDETFTIDKNMMCLENEHILVEMSYLSEYPNVEQAIFDLQLKGYHVILAHPERYNFYHNNRARYQRLKDMGVLFQMNLLSVGGYYGKDVKTTAEYLLKQKLYDLAGTDMHHEKHLNALRKHVRSGDLYNMVGDYEFKNKQLFG</sequence>
<evidence type="ECO:0000256" key="3">
    <source>
        <dbReference type="ARBA" id="ARBA00022801"/>
    </source>
</evidence>
<dbReference type="GO" id="GO:0030145">
    <property type="term" value="F:manganese ion binding"/>
    <property type="evidence" value="ECO:0007669"/>
    <property type="project" value="InterPro"/>
</dbReference>
<dbReference type="EMBL" id="SNYC01000004">
    <property type="protein sequence ID" value="TDQ09950.1"/>
    <property type="molecule type" value="Genomic_DNA"/>
</dbReference>
<dbReference type="PANTHER" id="PTHR39181">
    <property type="entry name" value="TYROSINE-PROTEIN PHOSPHATASE YWQE"/>
    <property type="match status" value="1"/>
</dbReference>
<proteinExistence type="inferred from homology"/>
<evidence type="ECO:0000256" key="2">
    <source>
        <dbReference type="ARBA" id="ARBA00013064"/>
    </source>
</evidence>
<dbReference type="EC" id="3.1.3.48" evidence="2"/>
<comment type="catalytic activity">
    <reaction evidence="4">
        <text>O-phospho-L-tyrosyl-[protein] + H2O = L-tyrosyl-[protein] + phosphate</text>
        <dbReference type="Rhea" id="RHEA:10684"/>
        <dbReference type="Rhea" id="RHEA-COMP:10136"/>
        <dbReference type="Rhea" id="RHEA-COMP:20101"/>
        <dbReference type="ChEBI" id="CHEBI:15377"/>
        <dbReference type="ChEBI" id="CHEBI:43474"/>
        <dbReference type="ChEBI" id="CHEBI:46858"/>
        <dbReference type="ChEBI" id="CHEBI:61978"/>
        <dbReference type="EC" id="3.1.3.48"/>
    </reaction>
</comment>
<evidence type="ECO:0000256" key="4">
    <source>
        <dbReference type="ARBA" id="ARBA00051722"/>
    </source>
</evidence>
<comment type="caution">
    <text evidence="5">The sequence shown here is derived from an EMBL/GenBank/DDBJ whole genome shotgun (WGS) entry which is preliminary data.</text>
</comment>
<dbReference type="SUPFAM" id="SSF89550">
    <property type="entry name" value="PHP domain-like"/>
    <property type="match status" value="1"/>
</dbReference>
<keyword evidence="3" id="KW-0378">Hydrolase</keyword>
<dbReference type="PANTHER" id="PTHR39181:SF1">
    <property type="entry name" value="TYROSINE-PROTEIN PHOSPHATASE YWQE"/>
    <property type="match status" value="1"/>
</dbReference>
<dbReference type="PIRSF" id="PIRSF016557">
    <property type="entry name" value="Caps_synth_CpsB"/>
    <property type="match status" value="1"/>
</dbReference>
<accession>A0A4R6SVW3</accession>
<keyword evidence="6" id="KW-1185">Reference proteome</keyword>
<gene>
    <name evidence="5" type="ORF">ATK78_2109</name>
</gene>
<dbReference type="RefSeq" id="WP_133575997.1">
    <property type="nucleotide sequence ID" value="NZ_SNYC01000004.1"/>
</dbReference>
<dbReference type="OrthoDB" id="9788539at2"/>
<comment type="similarity">
    <text evidence="1">Belongs to the metallo-dependent hydrolases superfamily. CpsB/CapC family.</text>
</comment>
<dbReference type="Proteomes" id="UP000295620">
    <property type="component" value="Unassembled WGS sequence"/>
</dbReference>
<dbReference type="GO" id="GO:0004725">
    <property type="term" value="F:protein tyrosine phosphatase activity"/>
    <property type="evidence" value="ECO:0007669"/>
    <property type="project" value="UniProtKB-EC"/>
</dbReference>
<dbReference type="Pfam" id="PF19567">
    <property type="entry name" value="CpsB_CapC"/>
    <property type="match status" value="1"/>
</dbReference>
<evidence type="ECO:0000256" key="1">
    <source>
        <dbReference type="ARBA" id="ARBA00005750"/>
    </source>
</evidence>
<dbReference type="AlphaFoldDB" id="A0A4R6SVW3"/>
<protein>
    <recommendedName>
        <fullName evidence="2">protein-tyrosine-phosphatase</fullName>
        <ecNumber evidence="2">3.1.3.48</ecNumber>
    </recommendedName>
</protein>
<evidence type="ECO:0000313" key="6">
    <source>
        <dbReference type="Proteomes" id="UP000295620"/>
    </source>
</evidence>
<name>A0A4R6SVW3_9SPHI</name>
<reference evidence="5 6" key="1">
    <citation type="submission" date="2019-03" db="EMBL/GenBank/DDBJ databases">
        <title>Genomic Encyclopedia of Archaeal and Bacterial Type Strains, Phase II (KMG-II): from individual species to whole genera.</title>
        <authorList>
            <person name="Goeker M."/>
        </authorList>
    </citation>
    <scope>NUCLEOTIDE SEQUENCE [LARGE SCALE GENOMIC DNA]</scope>
    <source>
        <strain evidence="5 6">DSM 19035</strain>
    </source>
</reference>